<feature type="compositionally biased region" description="Basic residues" evidence="1">
    <location>
        <begin position="170"/>
        <end position="180"/>
    </location>
</feature>
<feature type="region of interest" description="Disordered" evidence="1">
    <location>
        <begin position="165"/>
        <end position="188"/>
    </location>
</feature>
<dbReference type="EMBL" id="JAFJYH010000098">
    <property type="protein sequence ID" value="KAG4419789.1"/>
    <property type="molecule type" value="Genomic_DNA"/>
</dbReference>
<evidence type="ECO:0000313" key="2">
    <source>
        <dbReference type="EMBL" id="KAG4419789.1"/>
    </source>
</evidence>
<evidence type="ECO:0000313" key="3">
    <source>
        <dbReference type="Proteomes" id="UP000664132"/>
    </source>
</evidence>
<comment type="caution">
    <text evidence="2">The sequence shown here is derived from an EMBL/GenBank/DDBJ whole genome shotgun (WGS) entry which is preliminary data.</text>
</comment>
<reference evidence="2" key="1">
    <citation type="submission" date="2021-02" db="EMBL/GenBank/DDBJ databases">
        <title>Genome sequence Cadophora malorum strain M34.</title>
        <authorList>
            <person name="Stefanovic E."/>
            <person name="Vu D."/>
            <person name="Scully C."/>
            <person name="Dijksterhuis J."/>
            <person name="Roader J."/>
            <person name="Houbraken J."/>
        </authorList>
    </citation>
    <scope>NUCLEOTIDE SEQUENCE</scope>
    <source>
        <strain evidence="2">M34</strain>
    </source>
</reference>
<proteinExistence type="predicted"/>
<dbReference type="Proteomes" id="UP000664132">
    <property type="component" value="Unassembled WGS sequence"/>
</dbReference>
<gene>
    <name evidence="2" type="ORF">IFR04_007099</name>
</gene>
<dbReference type="AlphaFoldDB" id="A0A8H7WB49"/>
<organism evidence="2 3">
    <name type="scientific">Cadophora malorum</name>
    <dbReference type="NCBI Taxonomy" id="108018"/>
    <lineage>
        <taxon>Eukaryota</taxon>
        <taxon>Fungi</taxon>
        <taxon>Dikarya</taxon>
        <taxon>Ascomycota</taxon>
        <taxon>Pezizomycotina</taxon>
        <taxon>Leotiomycetes</taxon>
        <taxon>Helotiales</taxon>
        <taxon>Ploettnerulaceae</taxon>
        <taxon>Cadophora</taxon>
    </lineage>
</organism>
<name>A0A8H7WB49_9HELO</name>
<evidence type="ECO:0000256" key="1">
    <source>
        <dbReference type="SAM" id="MobiDB-lite"/>
    </source>
</evidence>
<dbReference type="OrthoDB" id="3491253at2759"/>
<keyword evidence="3" id="KW-1185">Reference proteome</keyword>
<sequence>MSTDSTATLRALDEGYEATQSLTLPYRGPAPSTKPLKAASQKFANSSNILVDPTKIFRTHVITTYKTDRLGSKSWSCQVCGKGATKVYHSAASLLSPLGSSLVDELIFTCNAPRCSNHGSDLADHFGRYQIPEATATSCENCDRKSNVKLCSGCTFSYGSRTGRSNMIGHQKKPRNRRAKSQQGLRNRQLDPIVAEQLLLESGRFSNNDERDLP</sequence>
<protein>
    <submittedName>
        <fullName evidence="2">Uncharacterized protein</fullName>
    </submittedName>
</protein>
<accession>A0A8H7WB49</accession>